<dbReference type="AlphaFoldDB" id="A0A1I4IKG9"/>
<dbReference type="Proteomes" id="UP000181969">
    <property type="component" value="Unassembled WGS sequence"/>
</dbReference>
<name>A0A1I4IKG9_9LACT</name>
<accession>A0A1I4IKG9</accession>
<dbReference type="RefSeq" id="WP_074751865.1">
    <property type="nucleotide sequence ID" value="NZ_CAXVJC010000005.1"/>
</dbReference>
<sequence>MINLSSLNSDDWATDEKLAEAIGVKKETIQIKIRKFQKETSDKDYVIDLGKRITFVPAFIAWGNHSKKYRGVARKPKFEFKEK</sequence>
<protein>
    <submittedName>
        <fullName evidence="1">Uncharacterized protein</fullName>
    </submittedName>
</protein>
<gene>
    <name evidence="1" type="ORF">SAMN05216438_11728</name>
</gene>
<dbReference type="OrthoDB" id="2242766at2"/>
<dbReference type="EMBL" id="FOTJ01000017">
    <property type="protein sequence ID" value="SFL54820.1"/>
    <property type="molecule type" value="Genomic_DNA"/>
</dbReference>
<proteinExistence type="predicted"/>
<evidence type="ECO:0000313" key="1">
    <source>
        <dbReference type="EMBL" id="SFL54820.1"/>
    </source>
</evidence>
<reference evidence="1 2" key="1">
    <citation type="submission" date="2016-10" db="EMBL/GenBank/DDBJ databases">
        <authorList>
            <person name="de Groot N.N."/>
        </authorList>
    </citation>
    <scope>NUCLEOTIDE SEQUENCE [LARGE SCALE GENOMIC DNA]</scope>
    <source>
        <strain evidence="1 2">M79</strain>
    </source>
</reference>
<evidence type="ECO:0000313" key="2">
    <source>
        <dbReference type="Proteomes" id="UP000181969"/>
    </source>
</evidence>
<organism evidence="1 2">
    <name type="scientific">Lactococcus garvieae</name>
    <dbReference type="NCBI Taxonomy" id="1363"/>
    <lineage>
        <taxon>Bacteria</taxon>
        <taxon>Bacillati</taxon>
        <taxon>Bacillota</taxon>
        <taxon>Bacilli</taxon>
        <taxon>Lactobacillales</taxon>
        <taxon>Streptococcaceae</taxon>
        <taxon>Lactococcus</taxon>
    </lineage>
</organism>